<dbReference type="InterPro" id="IPR050238">
    <property type="entry name" value="DNA_Rep/Repair_Clamp_Loader"/>
</dbReference>
<gene>
    <name evidence="2" type="ORF">FD41_GL001416</name>
    <name evidence="1" type="ORF">JCM14108_1536</name>
</gene>
<proteinExistence type="predicted"/>
<dbReference type="PANTHER" id="PTHR11669:SF8">
    <property type="entry name" value="DNA POLYMERASE III SUBUNIT DELTA"/>
    <property type="match status" value="1"/>
</dbReference>
<organism evidence="1 3">
    <name type="scientific">Lentilactobacillus farraginis DSM 18382 = JCM 14108</name>
    <dbReference type="NCBI Taxonomy" id="1423743"/>
    <lineage>
        <taxon>Bacteria</taxon>
        <taxon>Bacillati</taxon>
        <taxon>Bacillota</taxon>
        <taxon>Bacilli</taxon>
        <taxon>Lactobacillales</taxon>
        <taxon>Lactobacillaceae</taxon>
        <taxon>Lentilactobacillus</taxon>
    </lineage>
</organism>
<evidence type="ECO:0000313" key="1">
    <source>
        <dbReference type="EMBL" id="GAF36564.1"/>
    </source>
</evidence>
<dbReference type="Proteomes" id="UP000019488">
    <property type="component" value="Unassembled WGS sequence"/>
</dbReference>
<dbReference type="NCBIfam" id="TIGR00678">
    <property type="entry name" value="holB"/>
    <property type="match status" value="1"/>
</dbReference>
<dbReference type="STRING" id="1423743.FD41_GL001416"/>
<dbReference type="Pfam" id="PF13177">
    <property type="entry name" value="DNA_pol3_delta2"/>
    <property type="match status" value="1"/>
</dbReference>
<dbReference type="PATRIC" id="fig|1423743.5.peg.1467"/>
<dbReference type="OrthoDB" id="9810148at2"/>
<reference evidence="2 4" key="2">
    <citation type="journal article" date="2015" name="Genome Announc.">
        <title>Expanding the biotechnology potential of lactobacilli through comparative genomics of 213 strains and associated genera.</title>
        <authorList>
            <person name="Sun Z."/>
            <person name="Harris H.M."/>
            <person name="McCann A."/>
            <person name="Guo C."/>
            <person name="Argimon S."/>
            <person name="Zhang W."/>
            <person name="Yang X."/>
            <person name="Jeffery I.B."/>
            <person name="Cooney J.C."/>
            <person name="Kagawa T.F."/>
            <person name="Liu W."/>
            <person name="Song Y."/>
            <person name="Salvetti E."/>
            <person name="Wrobel A."/>
            <person name="Rasinkangas P."/>
            <person name="Parkhill J."/>
            <person name="Rea M.C."/>
            <person name="O'Sullivan O."/>
            <person name="Ritari J."/>
            <person name="Douillard F.P."/>
            <person name="Paul Ross R."/>
            <person name="Yang R."/>
            <person name="Briner A.E."/>
            <person name="Felis G.E."/>
            <person name="de Vos W.M."/>
            <person name="Barrangou R."/>
            <person name="Klaenhammer T.R."/>
            <person name="Caufield P.W."/>
            <person name="Cui Y."/>
            <person name="Zhang H."/>
            <person name="O'Toole P.W."/>
        </authorList>
    </citation>
    <scope>NUCLEOTIDE SEQUENCE [LARGE SCALE GENOMIC DNA]</scope>
    <source>
        <strain evidence="2 4">DSM 18382</strain>
    </source>
</reference>
<dbReference type="RefSeq" id="WP_035179381.1">
    <property type="nucleotide sequence ID" value="NZ_AZFY01000023.1"/>
</dbReference>
<keyword evidence="4" id="KW-1185">Reference proteome</keyword>
<dbReference type="PANTHER" id="PTHR11669">
    <property type="entry name" value="REPLICATION FACTOR C / DNA POLYMERASE III GAMMA-TAU SUBUNIT"/>
    <property type="match status" value="1"/>
</dbReference>
<accession>X0PAI8</accession>
<evidence type="ECO:0000313" key="4">
    <source>
        <dbReference type="Proteomes" id="UP000051966"/>
    </source>
</evidence>
<evidence type="ECO:0000313" key="3">
    <source>
        <dbReference type="Proteomes" id="UP000019488"/>
    </source>
</evidence>
<dbReference type="FunFam" id="3.40.50.300:FF:001255">
    <property type="entry name" value="DNA polymerase III subunit delta"/>
    <property type="match status" value="1"/>
</dbReference>
<evidence type="ECO:0000313" key="2">
    <source>
        <dbReference type="EMBL" id="KRM11366.1"/>
    </source>
</evidence>
<dbReference type="InterPro" id="IPR004622">
    <property type="entry name" value="DNA_pol_HolB"/>
</dbReference>
<dbReference type="GO" id="GO:0003887">
    <property type="term" value="F:DNA-directed DNA polymerase activity"/>
    <property type="evidence" value="ECO:0007669"/>
    <property type="project" value="InterPro"/>
</dbReference>
<dbReference type="Gene3D" id="3.40.50.300">
    <property type="entry name" value="P-loop containing nucleotide triphosphate hydrolases"/>
    <property type="match status" value="1"/>
</dbReference>
<sequence>MVENVLNDAKTKQPKLFTQFMHVVDRNELSHAYLFTGEDGAGQFAVAMGIAMRLFCTNVQDGMPCGQCAECTRIMNHDHPDVVITKPDGLSIKVDQIRHVKSEFTKSAMEGSKKIFIISAADKMTTGAANSLLKFIEEPTGNVVSFLISQNRNLLLPTIVSRTQVVEFPSLDKHQMMAELRQSGALPSQVNLLMAMTNSLTEVKKWLTDNWFTSLQQAVCKWFGYLVKENPMAMPYIQMSLMPLITSRERQRVALSMMIDLFDEVLELKFDTLTKDAIKFPEIEAETNQAAQNWSSDQLMAMLDELLNTHGSMAVNVNFQNIIEAVTLKILTIMKS</sequence>
<dbReference type="GO" id="GO:0006261">
    <property type="term" value="P:DNA-templated DNA replication"/>
    <property type="evidence" value="ECO:0007669"/>
    <property type="project" value="TreeGrafter"/>
</dbReference>
<dbReference type="GO" id="GO:0008408">
    <property type="term" value="F:3'-5' exonuclease activity"/>
    <property type="evidence" value="ECO:0007669"/>
    <property type="project" value="InterPro"/>
</dbReference>
<dbReference type="EMBL" id="AZFY01000023">
    <property type="protein sequence ID" value="KRM11366.1"/>
    <property type="molecule type" value="Genomic_DNA"/>
</dbReference>
<dbReference type="NCBIfam" id="NF005972">
    <property type="entry name" value="PRK08058.1"/>
    <property type="match status" value="1"/>
</dbReference>
<dbReference type="eggNOG" id="COG0470">
    <property type="taxonomic scope" value="Bacteria"/>
</dbReference>
<dbReference type="EMBL" id="BAKI01000013">
    <property type="protein sequence ID" value="GAF36564.1"/>
    <property type="molecule type" value="Genomic_DNA"/>
</dbReference>
<dbReference type="AlphaFoldDB" id="X0PAI8"/>
<reference evidence="1" key="1">
    <citation type="journal article" date="2014" name="Genome Announc.">
        <title>Draft Genome Sequences of Two Lactobacillus Strains, L. farraginis JCM 14108T and L. composti JCM 14202T, Isolated from Compost of Distilled Shochu Residue.</title>
        <authorList>
            <person name="Yuki M."/>
            <person name="Oshima K."/>
            <person name="Suda W."/>
            <person name="Kitahara M."/>
            <person name="Kitamura K."/>
            <person name="Iida T."/>
            <person name="Hattori M."/>
            <person name="Ohkuma M."/>
        </authorList>
    </citation>
    <scope>NUCLEOTIDE SEQUENCE [LARGE SCALE GENOMIC DNA]</scope>
    <source>
        <strain evidence="1">JCM 14108</strain>
    </source>
</reference>
<comment type="caution">
    <text evidence="1">The sequence shown here is derived from an EMBL/GenBank/DDBJ whole genome shotgun (WGS) entry which is preliminary data.</text>
</comment>
<dbReference type="Proteomes" id="UP000051966">
    <property type="component" value="Unassembled WGS sequence"/>
</dbReference>
<dbReference type="InterPro" id="IPR027417">
    <property type="entry name" value="P-loop_NTPase"/>
</dbReference>
<protein>
    <submittedName>
        <fullName evidence="1">DNA polymerase III delta prime subunit</fullName>
    </submittedName>
    <submittedName>
        <fullName evidence="2">DNA polymerase III subunit delta</fullName>
    </submittedName>
</protein>
<dbReference type="SUPFAM" id="SSF52540">
    <property type="entry name" value="P-loop containing nucleoside triphosphate hydrolases"/>
    <property type="match status" value="1"/>
</dbReference>
<name>X0PAI8_9LACO</name>